<keyword evidence="4" id="KW-1185">Reference proteome</keyword>
<dbReference type="Proteomes" id="UP001163255">
    <property type="component" value="Chromosome"/>
</dbReference>
<evidence type="ECO:0000256" key="2">
    <source>
        <dbReference type="SAM" id="SignalP"/>
    </source>
</evidence>
<organism evidence="3 4">
    <name type="scientific">Endozoicomonas euniceicola</name>
    <dbReference type="NCBI Taxonomy" id="1234143"/>
    <lineage>
        <taxon>Bacteria</taxon>
        <taxon>Pseudomonadati</taxon>
        <taxon>Pseudomonadota</taxon>
        <taxon>Gammaproteobacteria</taxon>
        <taxon>Oceanospirillales</taxon>
        <taxon>Endozoicomonadaceae</taxon>
        <taxon>Endozoicomonas</taxon>
    </lineage>
</organism>
<sequence>MNKFLAFTFRLVTIGCLCFFTSSGWADEGGENHQPLLSELLDKAACNHPKIIQKIKNEYPAFIEYSDQQIQLINSGAQQPQISLGEDLLEVAKFTGMGTLAAVLYGITHDLITTHIDFRYFSDLFMTHHGRYTKRHYPFVYRSESKILYALLWGTIATWRLGAIMGGTTGVVARAGPSHKKPGWHDLMPTLSKLMLGSLIASASYGFITYIGSSDTFITVANMHGFSYVSGVFVGIAIMAYAHHLYSNEALPSLRTECIGFTKTLTKLFKDKPNDPEIQALILFRLNSPIKNCEPG</sequence>
<keyword evidence="1" id="KW-1133">Transmembrane helix</keyword>
<feature type="chain" id="PRO_5045386515" evidence="2">
    <location>
        <begin position="27"/>
        <end position="296"/>
    </location>
</feature>
<evidence type="ECO:0000256" key="1">
    <source>
        <dbReference type="SAM" id="Phobius"/>
    </source>
</evidence>
<keyword evidence="2" id="KW-0732">Signal</keyword>
<evidence type="ECO:0000313" key="3">
    <source>
        <dbReference type="EMBL" id="UYM13995.1"/>
    </source>
</evidence>
<feature type="transmembrane region" description="Helical" evidence="1">
    <location>
        <begin position="225"/>
        <end position="246"/>
    </location>
</feature>
<keyword evidence="1" id="KW-0472">Membrane</keyword>
<keyword evidence="1" id="KW-0812">Transmembrane</keyword>
<dbReference type="EMBL" id="CP103300">
    <property type="protein sequence ID" value="UYM13995.1"/>
    <property type="molecule type" value="Genomic_DNA"/>
</dbReference>
<gene>
    <name evidence="3" type="ORF">NX720_13845</name>
</gene>
<accession>A0ABY6GMY4</accession>
<feature type="signal peptide" evidence="2">
    <location>
        <begin position="1"/>
        <end position="26"/>
    </location>
</feature>
<feature type="transmembrane region" description="Helical" evidence="1">
    <location>
        <begin position="147"/>
        <end position="173"/>
    </location>
</feature>
<proteinExistence type="predicted"/>
<feature type="transmembrane region" description="Helical" evidence="1">
    <location>
        <begin position="194"/>
        <end position="213"/>
    </location>
</feature>
<name>A0ABY6GMY4_9GAMM</name>
<reference evidence="3" key="1">
    <citation type="submission" date="2022-10" db="EMBL/GenBank/DDBJ databases">
        <title>Completed Genome Sequence of two octocoral isolated bacterium, Endozoicomonas euniceicola EF212T and Endozoicomonas gorgoniicola PS125T.</title>
        <authorList>
            <person name="Chiou Y.-J."/>
            <person name="Chen Y.-H."/>
        </authorList>
    </citation>
    <scope>NUCLEOTIDE SEQUENCE</scope>
    <source>
        <strain evidence="3">EF212</strain>
    </source>
</reference>
<evidence type="ECO:0000313" key="4">
    <source>
        <dbReference type="Proteomes" id="UP001163255"/>
    </source>
</evidence>
<protein>
    <submittedName>
        <fullName evidence="3">Uncharacterized protein</fullName>
    </submittedName>
</protein>
<dbReference type="RefSeq" id="WP_262595395.1">
    <property type="nucleotide sequence ID" value="NZ_CP103300.1"/>
</dbReference>